<keyword evidence="3" id="KW-1185">Reference proteome</keyword>
<name>A0A9W6WDS8_CANBO</name>
<comment type="caution">
    <text evidence="2">The sequence shown here is derived from an EMBL/GenBank/DDBJ whole genome shotgun (WGS) entry which is preliminary data.</text>
</comment>
<proteinExistence type="predicted"/>
<gene>
    <name evidence="2" type="ORF">Cboi02_000022600</name>
</gene>
<evidence type="ECO:0000313" key="2">
    <source>
        <dbReference type="EMBL" id="GME66784.1"/>
    </source>
</evidence>
<accession>A0A9W6WDS8</accession>
<feature type="compositionally biased region" description="Low complexity" evidence="1">
    <location>
        <begin position="584"/>
        <end position="622"/>
    </location>
</feature>
<sequence>MTTTIKKAWNFYINTTNGFIPLGYQLKDINRHLEPVDLTGNSDKLASGEHLTDDDEDEDTVNDELLFDAQESIMNEIKSPRRRPVEKIWTTIIENRRNEDGVEFTSNDTMEEILPGVHIKLSDGFGEETLVAGNNEEGDSNASNILDDLKFNDAVSLVNIVIKLLNEKENKINSKEDLNNFKKIYFKSIIGLINSINLESTKWELMKQIIDNFEIKSDLIFKGDDIIPMINKNNQYDVDLDGDDDEDEDETRAELYAKIRHNLVKFERVDYAEFYSGPIDRISINDVSGFTDPDSEDSMYDSNNDIITLGVANDNSSQGSRYPFTRSYEDPFEDDFIVNKDNFQPNGEIMLHRKYNQNGITFSKNDYGNVSFLNKHDDLLPNEKLYKIVRVSLSLSIDMLIKTIKLSLKLIEIFKPIFQIIFIEIINLNEKYQILNSLFNFFVSFILQIIMFLKEGINEEEGIGSVIFSKLSQLNRKVGSNSEFFESEKTGTINENEYPKNKTHSNKTKLKDSHGGRKKRSKPRSNHFHSKNRTHSHFKSEKENKGSNEENSKETPDAYNHKPKEWHDTYNVHPSMYNSAGTRSGKNNLFSVNNNNHNNSSRRSSSSNSRINNNNNKNNTYSKKLLNFTIRKAGEYLLQSQFNDINSDKNGNSGYYY</sequence>
<protein>
    <submittedName>
        <fullName evidence="2">Unnamed protein product</fullName>
    </submittedName>
</protein>
<feature type="compositionally biased region" description="Basic residues" evidence="1">
    <location>
        <begin position="516"/>
        <end position="537"/>
    </location>
</feature>
<feature type="region of interest" description="Disordered" evidence="1">
    <location>
        <begin position="490"/>
        <end position="622"/>
    </location>
</feature>
<feature type="region of interest" description="Disordered" evidence="1">
    <location>
        <begin position="39"/>
        <end position="58"/>
    </location>
</feature>
<evidence type="ECO:0000256" key="1">
    <source>
        <dbReference type="SAM" id="MobiDB-lite"/>
    </source>
</evidence>
<organism evidence="2 3">
    <name type="scientific">Candida boidinii</name>
    <name type="common">Yeast</name>
    <dbReference type="NCBI Taxonomy" id="5477"/>
    <lineage>
        <taxon>Eukaryota</taxon>
        <taxon>Fungi</taxon>
        <taxon>Dikarya</taxon>
        <taxon>Ascomycota</taxon>
        <taxon>Saccharomycotina</taxon>
        <taxon>Pichiomycetes</taxon>
        <taxon>Pichiales</taxon>
        <taxon>Pichiaceae</taxon>
        <taxon>Ogataea</taxon>
        <taxon>Ogataea/Candida clade</taxon>
    </lineage>
</organism>
<dbReference type="EMBL" id="BSXN01000039">
    <property type="protein sequence ID" value="GME66784.1"/>
    <property type="molecule type" value="Genomic_DNA"/>
</dbReference>
<dbReference type="Proteomes" id="UP001165120">
    <property type="component" value="Unassembled WGS sequence"/>
</dbReference>
<evidence type="ECO:0000313" key="3">
    <source>
        <dbReference type="Proteomes" id="UP001165120"/>
    </source>
</evidence>
<feature type="compositionally biased region" description="Basic and acidic residues" evidence="1">
    <location>
        <begin position="538"/>
        <end position="570"/>
    </location>
</feature>
<dbReference type="AlphaFoldDB" id="A0A9W6WDS8"/>
<reference evidence="2" key="1">
    <citation type="submission" date="2023-04" db="EMBL/GenBank/DDBJ databases">
        <title>Candida boidinii NBRC 10035.</title>
        <authorList>
            <person name="Ichikawa N."/>
            <person name="Sato H."/>
            <person name="Tonouchi N."/>
        </authorList>
    </citation>
    <scope>NUCLEOTIDE SEQUENCE</scope>
    <source>
        <strain evidence="2">NBRC 10035</strain>
    </source>
</reference>